<dbReference type="Proteomes" id="UP000007148">
    <property type="component" value="Unassembled WGS sequence"/>
</dbReference>
<keyword evidence="2" id="KW-1185">Reference proteome</keyword>
<accession>G4TXB1</accession>
<evidence type="ECO:0000313" key="2">
    <source>
        <dbReference type="Proteomes" id="UP000007148"/>
    </source>
</evidence>
<gene>
    <name evidence="1" type="ORF">PIIN_09950</name>
</gene>
<dbReference type="AlphaFoldDB" id="G4TXB1"/>
<dbReference type="HOGENOM" id="CLU_2559121_0_0_1"/>
<dbReference type="EMBL" id="CAFZ01000563">
    <property type="protein sequence ID" value="CCA75954.1"/>
    <property type="molecule type" value="Genomic_DNA"/>
</dbReference>
<name>G4TXB1_SERID</name>
<protein>
    <submittedName>
        <fullName evidence="1">Uncharacterized protein</fullName>
    </submittedName>
</protein>
<proteinExistence type="predicted"/>
<sequence length="82" mass="9432">MVSHRSGETENTVIPDFVWLPVLTRSIWVHLHEASILLTSTTQRFDIYLRSNATLVSNDNIPRSVADSYEYPSPHVRPILNR</sequence>
<organism evidence="1 2">
    <name type="scientific">Serendipita indica (strain DSM 11827)</name>
    <name type="common">Root endophyte fungus</name>
    <name type="synonym">Piriformospora indica</name>
    <dbReference type="NCBI Taxonomy" id="1109443"/>
    <lineage>
        <taxon>Eukaryota</taxon>
        <taxon>Fungi</taxon>
        <taxon>Dikarya</taxon>
        <taxon>Basidiomycota</taxon>
        <taxon>Agaricomycotina</taxon>
        <taxon>Agaricomycetes</taxon>
        <taxon>Sebacinales</taxon>
        <taxon>Serendipitaceae</taxon>
        <taxon>Serendipita</taxon>
    </lineage>
</organism>
<evidence type="ECO:0000313" key="1">
    <source>
        <dbReference type="EMBL" id="CCA75954.1"/>
    </source>
</evidence>
<dbReference type="InParanoid" id="G4TXB1"/>
<comment type="caution">
    <text evidence="1">The sequence shown here is derived from an EMBL/GenBank/DDBJ whole genome shotgun (WGS) entry which is preliminary data.</text>
</comment>
<reference evidence="1 2" key="1">
    <citation type="journal article" date="2011" name="PLoS Pathog.">
        <title>Endophytic Life Strategies Decoded by Genome and Transcriptome Analyses of the Mutualistic Root Symbiont Piriformospora indica.</title>
        <authorList>
            <person name="Zuccaro A."/>
            <person name="Lahrmann U."/>
            <person name="Guldener U."/>
            <person name="Langen G."/>
            <person name="Pfiffi S."/>
            <person name="Biedenkopf D."/>
            <person name="Wong P."/>
            <person name="Samans B."/>
            <person name="Grimm C."/>
            <person name="Basiewicz M."/>
            <person name="Murat C."/>
            <person name="Martin F."/>
            <person name="Kogel K.H."/>
        </authorList>
    </citation>
    <scope>NUCLEOTIDE SEQUENCE [LARGE SCALE GENOMIC DNA]</scope>
    <source>
        <strain evidence="1 2">DSM 11827</strain>
    </source>
</reference>